<evidence type="ECO:0000313" key="4">
    <source>
        <dbReference type="Proteomes" id="UP000516305"/>
    </source>
</evidence>
<dbReference type="Proteomes" id="UP000516305">
    <property type="component" value="Chromosome"/>
</dbReference>
<evidence type="ECO:0000259" key="2">
    <source>
        <dbReference type="PROSITE" id="PS51194"/>
    </source>
</evidence>
<dbReference type="Gene3D" id="3.40.50.10810">
    <property type="entry name" value="Tandem AAA-ATPase domain"/>
    <property type="match status" value="1"/>
</dbReference>
<dbReference type="KEGG" id="chyd:H4K34_17570"/>
<keyword evidence="3" id="KW-0547">Nucleotide-binding</keyword>
<dbReference type="SUPFAM" id="SSF52540">
    <property type="entry name" value="P-loop containing nucleoside triphosphate hydrolases"/>
    <property type="match status" value="2"/>
</dbReference>
<dbReference type="Pfam" id="PF00176">
    <property type="entry name" value="SNF2-rel_dom"/>
    <property type="match status" value="2"/>
</dbReference>
<dbReference type="PROSITE" id="PS51194">
    <property type="entry name" value="HELICASE_CTER"/>
    <property type="match status" value="1"/>
</dbReference>
<evidence type="ECO:0000313" key="3">
    <source>
        <dbReference type="EMBL" id="QNR24157.1"/>
    </source>
</evidence>
<keyword evidence="3" id="KW-0378">Hydrolase</keyword>
<accession>A0A7H0VEK9</accession>
<feature type="domain" description="Helicase ATP-binding" evidence="1">
    <location>
        <begin position="267"/>
        <end position="417"/>
    </location>
</feature>
<dbReference type="Gene3D" id="3.40.50.300">
    <property type="entry name" value="P-loop containing nucleotide triphosphate hydrolases"/>
    <property type="match status" value="1"/>
</dbReference>
<dbReference type="EMBL" id="CP060139">
    <property type="protein sequence ID" value="QNR24157.1"/>
    <property type="molecule type" value="Genomic_DNA"/>
</dbReference>
<dbReference type="PROSITE" id="PS51192">
    <property type="entry name" value="HELICASE_ATP_BIND_1"/>
    <property type="match status" value="1"/>
</dbReference>
<dbReference type="InterPro" id="IPR001650">
    <property type="entry name" value="Helicase_C-like"/>
</dbReference>
<dbReference type="SMART" id="SM00487">
    <property type="entry name" value="DEXDc"/>
    <property type="match status" value="1"/>
</dbReference>
<dbReference type="CDD" id="cd09117">
    <property type="entry name" value="PLDc_Bfil_DEXD_like"/>
    <property type="match status" value="1"/>
</dbReference>
<feature type="domain" description="Helicase C-terminal" evidence="2">
    <location>
        <begin position="621"/>
        <end position="809"/>
    </location>
</feature>
<dbReference type="InterPro" id="IPR027417">
    <property type="entry name" value="P-loop_NTPase"/>
</dbReference>
<dbReference type="Pfam" id="PF00271">
    <property type="entry name" value="Helicase_C"/>
    <property type="match status" value="1"/>
</dbReference>
<keyword evidence="3" id="KW-0067">ATP-binding</keyword>
<evidence type="ECO:0000259" key="1">
    <source>
        <dbReference type="PROSITE" id="PS51192"/>
    </source>
</evidence>
<keyword evidence="4" id="KW-1185">Reference proteome</keyword>
<dbReference type="Gene3D" id="3.30.870.10">
    <property type="entry name" value="Endonuclease Chain A"/>
    <property type="match status" value="1"/>
</dbReference>
<reference evidence="3 4" key="1">
    <citation type="submission" date="2020-08" db="EMBL/GenBank/DDBJ databases">
        <title>Croceimicrobium hydrocarbonivorans gen. nov., sp. nov., a novel marine bacterium isolated from a bacterial consortium that degrades polyethylene terephthalate.</title>
        <authorList>
            <person name="Liu R."/>
        </authorList>
    </citation>
    <scope>NUCLEOTIDE SEQUENCE [LARGE SCALE GENOMIC DNA]</scope>
    <source>
        <strain evidence="3 4">A20-9</strain>
    </source>
</reference>
<dbReference type="AlphaFoldDB" id="A0A7H0VEK9"/>
<dbReference type="GO" id="GO:0005524">
    <property type="term" value="F:ATP binding"/>
    <property type="evidence" value="ECO:0007669"/>
    <property type="project" value="InterPro"/>
</dbReference>
<sequence>MRDAPNKREENSQFTLDFEKPIEPYTRWPLQEVFPLNIEEVNKRVGDILMGDLTVAKEFILLTGYTSLSQLIDTFGKDDYNNIRVIRIVLGFDPNFRGRKRYHIKPLDKEIKEYWLKKGLSILQGGSVINLIEKIKSHRVQVRFFNKLHAKIYVSHKMAMLGSSNFSNNGLLKQTEANYRVLMDDHPSVHEDIKLIAENYFKKATPYHDIIDLLENLIKPVGWKEALARAIHEVIEGGWLSDFGMLSSKLENVKLWPTQKRGLAQALSILQENANVLIADPTGAGKTKMCSTIILALKNWLWENGRKEMDNSVIVCPPLVIDKWKKEFKGLATISNNQISNGTLSNGKLKSLRDAEEDLNLANILAVDEAHNYLNIKSKRSVAIRKNNADYKVLITATPINKKIDDLLKIVELLDVDNLDDESFESFRKLKARPDLRQEDDIKNLKQFISRFTVRRTKSEINKQIDQEPHLYKNALGDTCKFPEQIPVPYQTNETKADQDIAQKINELCANLKGISYLKQINNSNFFISEDEKQAYIDRRFLAAKHLSIYMIRYRLRSSKMALIEHILGAGDALKIENFEYKKKQFNKVKNKILDSFIDRNAKPRISNDFKNCDFPNWFTNIDEYIQACKEEKALYLQIANLAKQLSNEREKGKAKLLIEQLNKHQKVIAFDSCLITLNYLKYLIKKHSPKTKVLLATGETERESDEVLDKFHLLSENEERIIALCSDKMSEGVDLQKASAVTLLDLPSVIRIVEQRFGRVDRMDTPYSKIEMYWPDDTEVFSLNGDKKLLELNDLVHSTIGSNFKIPDQLKFKHFKKSESIKEIIEEFKDYEKADDSWEGITDSFRSIVNLKEGENALLTTQEYNELRNVNVSLKTGVSFVDSSEEWCFIALNGDKHHSPKWYFIEPKQSQSIHTDFPVICDLLKKYLQNKKQFDIEWSDHYLSKYIQLLKDNELELLSPKKKRAIRVAEQILEKRSKQRNISEEERIIIKKLLRLFDRNESHIDIEAFSKTWIDFLQPYIDDKRSRNKDRRKVFNLHDLITPNEIRKIDFNIEILTAIYEEAPVYEEIDLKIASCIVGVPT</sequence>
<keyword evidence="3" id="KW-0347">Helicase</keyword>
<dbReference type="RefSeq" id="WP_210758692.1">
    <property type="nucleotide sequence ID" value="NZ_CP060139.1"/>
</dbReference>
<dbReference type="InterPro" id="IPR038718">
    <property type="entry name" value="SNF2-like_sf"/>
</dbReference>
<organism evidence="3 4">
    <name type="scientific">Croceimicrobium hydrocarbonivorans</name>
    <dbReference type="NCBI Taxonomy" id="2761580"/>
    <lineage>
        <taxon>Bacteria</taxon>
        <taxon>Pseudomonadati</taxon>
        <taxon>Bacteroidota</taxon>
        <taxon>Flavobacteriia</taxon>
        <taxon>Flavobacteriales</taxon>
        <taxon>Owenweeksiaceae</taxon>
        <taxon>Croceimicrobium</taxon>
    </lineage>
</organism>
<dbReference type="InterPro" id="IPR000330">
    <property type="entry name" value="SNF2_N"/>
</dbReference>
<dbReference type="InterPro" id="IPR014001">
    <property type="entry name" value="Helicase_ATP-bd"/>
</dbReference>
<name>A0A7H0VEK9_9FLAO</name>
<protein>
    <submittedName>
        <fullName evidence="3">DEAD/DEAH box helicase family protein</fullName>
    </submittedName>
</protein>
<dbReference type="GO" id="GO:0004386">
    <property type="term" value="F:helicase activity"/>
    <property type="evidence" value="ECO:0007669"/>
    <property type="project" value="UniProtKB-KW"/>
</dbReference>
<proteinExistence type="predicted"/>
<gene>
    <name evidence="3" type="ORF">H4K34_17570</name>
</gene>
<dbReference type="PANTHER" id="PTHR10799">
    <property type="entry name" value="SNF2/RAD54 HELICASE FAMILY"/>
    <property type="match status" value="1"/>
</dbReference>